<dbReference type="InterPro" id="IPR042208">
    <property type="entry name" value="D-ser_dehydrat-like_sf"/>
</dbReference>
<dbReference type="Gene3D" id="3.20.20.10">
    <property type="entry name" value="Alanine racemase"/>
    <property type="match status" value="1"/>
</dbReference>
<dbReference type="PANTHER" id="PTHR28004:SF2">
    <property type="entry name" value="D-SERINE DEHYDRATASE"/>
    <property type="match status" value="1"/>
</dbReference>
<keyword evidence="3" id="KW-1185">Reference proteome</keyword>
<feature type="domain" description="Alanine racemase N-terminal" evidence="1">
    <location>
        <begin position="69"/>
        <end position="303"/>
    </location>
</feature>
<organism evidence="2 3">
    <name type="scientific">Parahaliea mediterranea</name>
    <dbReference type="NCBI Taxonomy" id="651086"/>
    <lineage>
        <taxon>Bacteria</taxon>
        <taxon>Pseudomonadati</taxon>
        <taxon>Pseudomonadota</taxon>
        <taxon>Gammaproteobacteria</taxon>
        <taxon>Cellvibrionales</taxon>
        <taxon>Halieaceae</taxon>
        <taxon>Parahaliea</taxon>
    </lineage>
</organism>
<dbReference type="RefSeq" id="WP_206562497.1">
    <property type="nucleotide sequence ID" value="NZ_JAFKCZ010000022.1"/>
</dbReference>
<comment type="caution">
    <text evidence="2">The sequence shown here is derived from an EMBL/GenBank/DDBJ whole genome shotgun (WGS) entry which is preliminary data.</text>
</comment>
<reference evidence="2" key="1">
    <citation type="submission" date="2021-02" db="EMBL/GenBank/DDBJ databases">
        <title>PHA producing bacteria isolated from coastal sediment in Guangdong, Shenzhen.</title>
        <authorList>
            <person name="Zheng W."/>
            <person name="Yu S."/>
            <person name="Huang Y."/>
        </authorList>
    </citation>
    <scope>NUCLEOTIDE SEQUENCE</scope>
    <source>
        <strain evidence="2">TN14-10</strain>
    </source>
</reference>
<dbReference type="InterPro" id="IPR001608">
    <property type="entry name" value="Ala_racemase_N"/>
</dbReference>
<dbReference type="GO" id="GO:0036088">
    <property type="term" value="P:D-serine catabolic process"/>
    <property type="evidence" value="ECO:0007669"/>
    <property type="project" value="TreeGrafter"/>
</dbReference>
<dbReference type="GO" id="GO:0008721">
    <property type="term" value="F:D-serine ammonia-lyase activity"/>
    <property type="evidence" value="ECO:0007669"/>
    <property type="project" value="TreeGrafter"/>
</dbReference>
<dbReference type="InterPro" id="IPR051466">
    <property type="entry name" value="D-amino_acid_metab_enzyme"/>
</dbReference>
<dbReference type="Gene3D" id="2.40.37.20">
    <property type="entry name" value="D-serine dehydratase-like domain"/>
    <property type="match status" value="1"/>
</dbReference>
<evidence type="ECO:0000313" key="2">
    <source>
        <dbReference type="EMBL" id="MBN7799053.1"/>
    </source>
</evidence>
<evidence type="ECO:0000313" key="3">
    <source>
        <dbReference type="Proteomes" id="UP000664303"/>
    </source>
</evidence>
<gene>
    <name evidence="2" type="ORF">JYP50_20820</name>
</gene>
<protein>
    <submittedName>
        <fullName evidence="2">Alanine racemase</fullName>
    </submittedName>
</protein>
<dbReference type="Proteomes" id="UP000664303">
    <property type="component" value="Unassembled WGS sequence"/>
</dbReference>
<evidence type="ECO:0000259" key="1">
    <source>
        <dbReference type="Pfam" id="PF01168"/>
    </source>
</evidence>
<dbReference type="AlphaFoldDB" id="A0A939IPD6"/>
<dbReference type="PANTHER" id="PTHR28004">
    <property type="entry name" value="ZGC:162816-RELATED"/>
    <property type="match status" value="1"/>
</dbReference>
<dbReference type="Pfam" id="PF01168">
    <property type="entry name" value="Ala_racemase_N"/>
    <property type="match status" value="1"/>
</dbReference>
<accession>A0A939IPD6</accession>
<dbReference type="EMBL" id="JAFKCZ010000022">
    <property type="protein sequence ID" value="MBN7799053.1"/>
    <property type="molecule type" value="Genomic_DNA"/>
</dbReference>
<proteinExistence type="predicted"/>
<name>A0A939IPD6_9GAMM</name>
<sequence length="438" mass="47285">MSDRGQAASAAGKRALLTRRNMLITGVGMVGAGLLAARKADVSGPRDDYFIGLEKALKSAGIATPTLVVDRARLDANIAALMESLPPGMGYRIVAKSLPSLDLIAYIRAQTGSSRIMTFNLPMLEALSQAMPDADQLIGKPLPAGAARAYMHSGRFTADVRSKVQWLVDSPSRLREYADIAHGMNEPIRVNIELDVGLHRGGVVPGEALASMLRAISADELLTFSGFMGYEPHVAAIPDFGGLRDRQLRKAWNTYQGALDAAREILGAGAVERATRNAAGSPTYGFYEDTRIANEVAVGTALVKPSHYDMDTLTHHVPASFIASPVIKSFNETRIPGLEMLDGVKRAFNPNLDHTVFIYGGNWLADPVDPPGLRYNPTYGRSSNQEMLNGGSAIDLAVDDFVFFRPQQSEAVFLQFGDIAVYEDGKITDFWPVFPASA</sequence>
<dbReference type="SUPFAM" id="SSF51419">
    <property type="entry name" value="PLP-binding barrel"/>
    <property type="match status" value="1"/>
</dbReference>
<dbReference type="InterPro" id="IPR029066">
    <property type="entry name" value="PLP-binding_barrel"/>
</dbReference>